<dbReference type="InterPro" id="IPR032675">
    <property type="entry name" value="LRR_dom_sf"/>
</dbReference>
<dbReference type="AlphaFoldDB" id="A0A6J1D9T1"/>
<accession>A0A6J1D9T1</accession>
<dbReference type="RefSeq" id="XP_022149892.1">
    <property type="nucleotide sequence ID" value="XM_022294200.1"/>
</dbReference>
<feature type="domain" description="Disease resistance protein At4g27190-like leucine-rich repeats" evidence="2">
    <location>
        <begin position="9"/>
        <end position="127"/>
    </location>
</feature>
<name>A0A6J1D9T1_MOMCH</name>
<evidence type="ECO:0000256" key="1">
    <source>
        <dbReference type="ARBA" id="ARBA00022821"/>
    </source>
</evidence>
<evidence type="ECO:0000259" key="2">
    <source>
        <dbReference type="Pfam" id="PF23247"/>
    </source>
</evidence>
<dbReference type="RefSeq" id="XP_022149893.1">
    <property type="nucleotide sequence ID" value="XM_022294201.1"/>
</dbReference>
<dbReference type="OrthoDB" id="1752144at2759"/>
<evidence type="ECO:0000313" key="4">
    <source>
        <dbReference type="RefSeq" id="XP_022149891.1"/>
    </source>
</evidence>
<feature type="domain" description="Disease resistance protein At4g27190-like leucine-rich repeats" evidence="2">
    <location>
        <begin position="128"/>
        <end position="230"/>
    </location>
</feature>
<dbReference type="Gene3D" id="3.80.10.10">
    <property type="entry name" value="Ribonuclease Inhibitor"/>
    <property type="match status" value="1"/>
</dbReference>
<organism evidence="3 4">
    <name type="scientific">Momordica charantia</name>
    <name type="common">Bitter gourd</name>
    <name type="synonym">Balsam pear</name>
    <dbReference type="NCBI Taxonomy" id="3673"/>
    <lineage>
        <taxon>Eukaryota</taxon>
        <taxon>Viridiplantae</taxon>
        <taxon>Streptophyta</taxon>
        <taxon>Embryophyta</taxon>
        <taxon>Tracheophyta</taxon>
        <taxon>Spermatophyta</taxon>
        <taxon>Magnoliopsida</taxon>
        <taxon>eudicotyledons</taxon>
        <taxon>Gunneridae</taxon>
        <taxon>Pentapetalae</taxon>
        <taxon>rosids</taxon>
        <taxon>fabids</taxon>
        <taxon>Cucurbitales</taxon>
        <taxon>Cucurbitaceae</taxon>
        <taxon>Momordiceae</taxon>
        <taxon>Momordica</taxon>
    </lineage>
</organism>
<dbReference type="PANTHER" id="PTHR33463">
    <property type="entry name" value="NB-ARC DOMAIN-CONTAINING PROTEIN-RELATED"/>
    <property type="match status" value="1"/>
</dbReference>
<dbReference type="InterPro" id="IPR050905">
    <property type="entry name" value="Plant_NBS-LRR"/>
</dbReference>
<keyword evidence="3" id="KW-1185">Reference proteome</keyword>
<sequence>MLDSQVETTQLQDGLKLFSKLKSLKLSGSLIYNSSHLPIEIVRIVHNLERFELRRMLVKEIFPNEKLINVEEYRNIRFEPSDLSLFELPKLKHFWKDDYKSTSSLKNLASLIISGCGILDMLVPSSVSFRNLSKLEVDKCHRLTHLLNPSVARTLVQLKRLVLKDCKRMTTVIAEVVEEGNEEIVFSRLKYLFLEDLSKLTSFHSGKCIIRFPYLDDVTIWTCPKMEVFSLGIISTTNLLVRDLRIHHGIKGSRYGYEDSNYGYEDSKVVEDINGIIRQAWEDIYGIIQQAWEDNYDTGIQYLFTEKNLEENQSDHSSSCVEE</sequence>
<feature type="unsure residue" description="E or Q" evidence="4">
    <location>
        <position position="79"/>
    </location>
</feature>
<proteinExistence type="predicted"/>
<reference evidence="4 5" key="1">
    <citation type="submission" date="2025-04" db="UniProtKB">
        <authorList>
            <consortium name="RefSeq"/>
        </authorList>
    </citation>
    <scope>IDENTIFICATION</scope>
    <source>
        <strain evidence="4 5">OHB3-1</strain>
    </source>
</reference>
<dbReference type="KEGG" id="mcha:111018197"/>
<evidence type="ECO:0000313" key="3">
    <source>
        <dbReference type="Proteomes" id="UP000504603"/>
    </source>
</evidence>
<dbReference type="PANTHER" id="PTHR33463:SF203">
    <property type="entry name" value="AAA+ ATPASE DOMAIN-CONTAINING PROTEIN"/>
    <property type="match status" value="1"/>
</dbReference>
<gene>
    <name evidence="4 5 6" type="primary">LOC111018197</name>
</gene>
<evidence type="ECO:0000313" key="5">
    <source>
        <dbReference type="RefSeq" id="XP_022149892.1"/>
    </source>
</evidence>
<evidence type="ECO:0000313" key="6">
    <source>
        <dbReference type="RefSeq" id="XP_022149893.1"/>
    </source>
</evidence>
<dbReference type="Pfam" id="PF23247">
    <property type="entry name" value="LRR_RPS2"/>
    <property type="match status" value="2"/>
</dbReference>
<dbReference type="SUPFAM" id="SSF52047">
    <property type="entry name" value="RNI-like"/>
    <property type="match status" value="1"/>
</dbReference>
<protein>
    <submittedName>
        <fullName evidence="4 5">Probable disease resistance protein At1g61300</fullName>
    </submittedName>
</protein>
<keyword evidence="1" id="KW-0611">Plant defense</keyword>
<dbReference type="InterPro" id="IPR057135">
    <property type="entry name" value="At4g27190-like_LRR"/>
</dbReference>
<dbReference type="RefSeq" id="XP_022149891.1">
    <property type="nucleotide sequence ID" value="XM_022294199.1"/>
</dbReference>
<dbReference type="Proteomes" id="UP000504603">
    <property type="component" value="Unplaced"/>
</dbReference>